<evidence type="ECO:0000256" key="1">
    <source>
        <dbReference type="SAM" id="MobiDB-lite"/>
    </source>
</evidence>
<comment type="caution">
    <text evidence="2">The sequence shown here is derived from an EMBL/GenBank/DDBJ whole genome shotgun (WGS) entry which is preliminary data.</text>
</comment>
<dbReference type="OrthoDB" id="2507294at2759"/>
<evidence type="ECO:0000313" key="3">
    <source>
        <dbReference type="Proteomes" id="UP000765509"/>
    </source>
</evidence>
<gene>
    <name evidence="2" type="ORF">O181_107064</name>
</gene>
<keyword evidence="3" id="KW-1185">Reference proteome</keyword>
<sequence length="245" mass="27766">MNLKTRFNTPWKDSVDEKTKENSNNMKYKSADIIRKCHIFQSTAHLANTSPRKVKINEIDIENILDVEKDDNIIEENSDDKPSIFSESSKDIEDINFTFAIMESYSHLPQLRHGQIDLPKMQDAQPMKTKPNRGKGYTAGNCYMTEVVIENKPTKILLNPGVFCSCVGKSFLETCAPNFEDKLLQIDGMKFNGSSNPMKELGIFEMTVIFPPINGKLRITVESVVMENCSGTDFILGNDYLIMYG</sequence>
<evidence type="ECO:0000313" key="2">
    <source>
        <dbReference type="EMBL" id="MBW0567349.1"/>
    </source>
</evidence>
<proteinExistence type="predicted"/>
<dbReference type="EMBL" id="AVOT02080688">
    <property type="protein sequence ID" value="MBW0567349.1"/>
    <property type="molecule type" value="Genomic_DNA"/>
</dbReference>
<dbReference type="AlphaFoldDB" id="A0A9Q3PMP0"/>
<dbReference type="Proteomes" id="UP000765509">
    <property type="component" value="Unassembled WGS sequence"/>
</dbReference>
<reference evidence="2" key="1">
    <citation type="submission" date="2021-03" db="EMBL/GenBank/DDBJ databases">
        <title>Draft genome sequence of rust myrtle Austropuccinia psidii MF-1, a brazilian biotype.</title>
        <authorList>
            <person name="Quecine M.C."/>
            <person name="Pachon D.M.R."/>
            <person name="Bonatelli M.L."/>
            <person name="Correr F.H."/>
            <person name="Franceschini L.M."/>
            <person name="Leite T.F."/>
            <person name="Margarido G.R.A."/>
            <person name="Almeida C.A."/>
            <person name="Ferrarezi J.A."/>
            <person name="Labate C.A."/>
        </authorList>
    </citation>
    <scope>NUCLEOTIDE SEQUENCE</scope>
    <source>
        <strain evidence="2">MF-1</strain>
    </source>
</reference>
<organism evidence="2 3">
    <name type="scientific">Austropuccinia psidii MF-1</name>
    <dbReference type="NCBI Taxonomy" id="1389203"/>
    <lineage>
        <taxon>Eukaryota</taxon>
        <taxon>Fungi</taxon>
        <taxon>Dikarya</taxon>
        <taxon>Basidiomycota</taxon>
        <taxon>Pucciniomycotina</taxon>
        <taxon>Pucciniomycetes</taxon>
        <taxon>Pucciniales</taxon>
        <taxon>Sphaerophragmiaceae</taxon>
        <taxon>Austropuccinia</taxon>
    </lineage>
</organism>
<protein>
    <submittedName>
        <fullName evidence="2">Uncharacterized protein</fullName>
    </submittedName>
</protein>
<feature type="region of interest" description="Disordered" evidence="1">
    <location>
        <begin position="1"/>
        <end position="23"/>
    </location>
</feature>
<accession>A0A9Q3PMP0</accession>
<name>A0A9Q3PMP0_9BASI</name>